<dbReference type="CDD" id="cd04052">
    <property type="entry name" value="C2B_Tricalbin-like"/>
    <property type="match status" value="1"/>
</dbReference>
<dbReference type="GO" id="GO:0006869">
    <property type="term" value="P:lipid transport"/>
    <property type="evidence" value="ECO:0007669"/>
    <property type="project" value="UniProtKB-KW"/>
</dbReference>
<proteinExistence type="predicted"/>
<dbReference type="InterPro" id="IPR000008">
    <property type="entry name" value="C2_dom"/>
</dbReference>
<comment type="subcellular location">
    <subcellularLocation>
        <location evidence="1">Endoplasmic reticulum membrane</location>
    </subcellularLocation>
</comment>
<evidence type="ECO:0000256" key="7">
    <source>
        <dbReference type="ARBA" id="ARBA00022989"/>
    </source>
</evidence>
<evidence type="ECO:0000259" key="14">
    <source>
        <dbReference type="PROSITE" id="PS51847"/>
    </source>
</evidence>
<keyword evidence="16" id="KW-1185">Reference proteome</keyword>
<dbReference type="AlphaFoldDB" id="C1GVV5"/>
<dbReference type="InterPro" id="IPR057349">
    <property type="entry name" value="C2_Mug190_3rd"/>
</dbReference>
<dbReference type="InterPro" id="IPR037765">
    <property type="entry name" value="C2B_Tricalbin"/>
</dbReference>
<dbReference type="InterPro" id="IPR037767">
    <property type="entry name" value="C2A_Mug190-like"/>
</dbReference>
<evidence type="ECO:0000256" key="12">
    <source>
        <dbReference type="SAM" id="Phobius"/>
    </source>
</evidence>
<evidence type="ECO:0000259" key="13">
    <source>
        <dbReference type="PROSITE" id="PS50004"/>
    </source>
</evidence>
<keyword evidence="2" id="KW-0813">Transport</keyword>
<dbReference type="PROSITE" id="PS51847">
    <property type="entry name" value="SMP"/>
    <property type="match status" value="1"/>
</dbReference>
<dbReference type="InterPro" id="IPR031468">
    <property type="entry name" value="SMP_LBD"/>
</dbReference>
<feature type="domain" description="C2" evidence="13">
    <location>
        <begin position="665"/>
        <end position="812"/>
    </location>
</feature>
<evidence type="ECO:0000256" key="10">
    <source>
        <dbReference type="ARBA" id="ARBA00023136"/>
    </source>
</evidence>
<dbReference type="GO" id="GO:0008289">
    <property type="term" value="F:lipid binding"/>
    <property type="evidence" value="ECO:0007669"/>
    <property type="project" value="UniProtKB-KW"/>
</dbReference>
<dbReference type="VEuPathDB" id="FungiDB:PAAG_02650"/>
<keyword evidence="3" id="KW-0597">Phosphoprotein</keyword>
<keyword evidence="8" id="KW-0445">Lipid transport</keyword>
<keyword evidence="7 12" id="KW-1133">Transmembrane helix</keyword>
<dbReference type="OrthoDB" id="419768at2759"/>
<evidence type="ECO:0000256" key="6">
    <source>
        <dbReference type="ARBA" id="ARBA00022824"/>
    </source>
</evidence>
<evidence type="ECO:0000256" key="11">
    <source>
        <dbReference type="SAM" id="MobiDB-lite"/>
    </source>
</evidence>
<keyword evidence="9" id="KW-0446">Lipid-binding</keyword>
<dbReference type="Pfam" id="PF00168">
    <property type="entry name" value="C2"/>
    <property type="match status" value="2"/>
</dbReference>
<evidence type="ECO:0000256" key="2">
    <source>
        <dbReference type="ARBA" id="ARBA00022448"/>
    </source>
</evidence>
<evidence type="ECO:0000256" key="5">
    <source>
        <dbReference type="ARBA" id="ARBA00022737"/>
    </source>
</evidence>
<dbReference type="GO" id="GO:0005789">
    <property type="term" value="C:endoplasmic reticulum membrane"/>
    <property type="evidence" value="ECO:0007669"/>
    <property type="project" value="UniProtKB-SubCell"/>
</dbReference>
<dbReference type="GO" id="GO:0061817">
    <property type="term" value="P:endoplasmic reticulum-plasma membrane tethering"/>
    <property type="evidence" value="ECO:0007669"/>
    <property type="project" value="InterPro"/>
</dbReference>
<dbReference type="Pfam" id="PF25669">
    <property type="entry name" value="SMP_MUG190-like"/>
    <property type="match status" value="1"/>
</dbReference>
<feature type="compositionally biased region" description="Basic and acidic residues" evidence="11">
    <location>
        <begin position="82"/>
        <end position="92"/>
    </location>
</feature>
<evidence type="ECO:0000256" key="3">
    <source>
        <dbReference type="ARBA" id="ARBA00022553"/>
    </source>
</evidence>
<feature type="compositionally biased region" description="Basic and acidic residues" evidence="11">
    <location>
        <begin position="27"/>
        <end position="53"/>
    </location>
</feature>
<dbReference type="SMART" id="SM00239">
    <property type="entry name" value="C2"/>
    <property type="match status" value="2"/>
</dbReference>
<evidence type="ECO:0000256" key="4">
    <source>
        <dbReference type="ARBA" id="ARBA00022692"/>
    </source>
</evidence>
<keyword evidence="4 12" id="KW-0812">Transmembrane</keyword>
<organism evidence="15 16">
    <name type="scientific">Paracoccidioides lutzii (strain ATCC MYA-826 / Pb01)</name>
    <name type="common">Paracoccidioides brasiliensis</name>
    <dbReference type="NCBI Taxonomy" id="502779"/>
    <lineage>
        <taxon>Eukaryota</taxon>
        <taxon>Fungi</taxon>
        <taxon>Dikarya</taxon>
        <taxon>Ascomycota</taxon>
        <taxon>Pezizomycotina</taxon>
        <taxon>Eurotiomycetes</taxon>
        <taxon>Eurotiomycetidae</taxon>
        <taxon>Onygenales</taxon>
        <taxon>Ajellomycetaceae</taxon>
        <taxon>Paracoccidioides</taxon>
    </lineage>
</organism>
<dbReference type="Proteomes" id="UP000002059">
    <property type="component" value="Partially assembled WGS sequence"/>
</dbReference>
<dbReference type="Pfam" id="PF25331">
    <property type="entry name" value="C2_Mug190_3rd"/>
    <property type="match status" value="1"/>
</dbReference>
<dbReference type="HOGENOM" id="CLU_002125_2_0_1"/>
<evidence type="ECO:0000256" key="9">
    <source>
        <dbReference type="ARBA" id="ARBA00023121"/>
    </source>
</evidence>
<feature type="domain" description="C2" evidence="13">
    <location>
        <begin position="477"/>
        <end position="605"/>
    </location>
</feature>
<dbReference type="SUPFAM" id="SSF49562">
    <property type="entry name" value="C2 domain (Calcium/lipid-binding domain, CaLB)"/>
    <property type="match status" value="2"/>
</dbReference>
<evidence type="ECO:0000256" key="1">
    <source>
        <dbReference type="ARBA" id="ARBA00004586"/>
    </source>
</evidence>
<accession>C1GVV5</accession>
<dbReference type="OMA" id="WDSDRNT"/>
<feature type="region of interest" description="Disordered" evidence="11">
    <location>
        <begin position="1"/>
        <end position="95"/>
    </location>
</feature>
<dbReference type="Gene3D" id="2.60.40.150">
    <property type="entry name" value="C2 domain"/>
    <property type="match status" value="2"/>
</dbReference>
<keyword evidence="5" id="KW-0677">Repeat</keyword>
<name>C1GVV5_PARBA</name>
<dbReference type="STRING" id="502779.C1GVV5"/>
<dbReference type="RefSeq" id="XP_015701783.1">
    <property type="nucleotide sequence ID" value="XM_015844705.1"/>
</dbReference>
<evidence type="ECO:0000256" key="8">
    <source>
        <dbReference type="ARBA" id="ARBA00023055"/>
    </source>
</evidence>
<feature type="region of interest" description="Disordered" evidence="11">
    <location>
        <begin position="704"/>
        <end position="728"/>
    </location>
</feature>
<feature type="domain" description="SMP-LTD" evidence="14">
    <location>
        <begin position="252"/>
        <end position="479"/>
    </location>
</feature>
<dbReference type="CDD" id="cd04041">
    <property type="entry name" value="C2A_fungal"/>
    <property type="match status" value="1"/>
</dbReference>
<dbReference type="InterPro" id="IPR035892">
    <property type="entry name" value="C2_domain_sf"/>
</dbReference>
<dbReference type="GeneID" id="9098621"/>
<evidence type="ECO:0008006" key="17">
    <source>
        <dbReference type="Google" id="ProtNLM"/>
    </source>
</evidence>
<reference evidence="15 16" key="1">
    <citation type="journal article" date="2011" name="PLoS Genet.">
        <title>Comparative genomic analysis of human fungal pathogens causing paracoccidioidomycosis.</title>
        <authorList>
            <person name="Desjardins C.A."/>
            <person name="Champion M.D."/>
            <person name="Holder J.W."/>
            <person name="Muszewska A."/>
            <person name="Goldberg J."/>
            <person name="Bailao A.M."/>
            <person name="Brigido M.M."/>
            <person name="Ferreira M.E."/>
            <person name="Garcia A.M."/>
            <person name="Grynberg M."/>
            <person name="Gujja S."/>
            <person name="Heiman D.I."/>
            <person name="Henn M.R."/>
            <person name="Kodira C.D."/>
            <person name="Leon-Narvaez H."/>
            <person name="Longo L.V."/>
            <person name="Ma L.J."/>
            <person name="Malavazi I."/>
            <person name="Matsuo A.L."/>
            <person name="Morais F.V."/>
            <person name="Pereira M."/>
            <person name="Rodriguez-Brito S."/>
            <person name="Sakthikumar S."/>
            <person name="Salem-Izacc S.M."/>
            <person name="Sykes S.M."/>
            <person name="Teixeira M.M."/>
            <person name="Vallejo M.C."/>
            <person name="Walter M.E."/>
            <person name="Yandava C."/>
            <person name="Young S."/>
            <person name="Zeng Q."/>
            <person name="Zucker J."/>
            <person name="Felipe M.S."/>
            <person name="Goldman G.H."/>
            <person name="Haas B.J."/>
            <person name="McEwen J.G."/>
            <person name="Nino-Vega G."/>
            <person name="Puccia R."/>
            <person name="San-Blas G."/>
            <person name="Soares C.M."/>
            <person name="Birren B.W."/>
            <person name="Cuomo C.A."/>
        </authorList>
    </citation>
    <scope>NUCLEOTIDE SEQUENCE [LARGE SCALE GENOMIC DNA]</scope>
    <source>
        <strain evidence="16">ATCC MYA-826 / Pb01</strain>
    </source>
</reference>
<evidence type="ECO:0000313" key="16">
    <source>
        <dbReference type="Proteomes" id="UP000002059"/>
    </source>
</evidence>
<dbReference type="eggNOG" id="KOG1012">
    <property type="taxonomic scope" value="Eukaryota"/>
</dbReference>
<feature type="region of interest" description="Disordered" evidence="11">
    <location>
        <begin position="1099"/>
        <end position="1190"/>
    </location>
</feature>
<dbReference type="EMBL" id="KN293997">
    <property type="protein sequence ID" value="EEH40674.2"/>
    <property type="molecule type" value="Genomic_DNA"/>
</dbReference>
<feature type="compositionally biased region" description="Basic and acidic residues" evidence="11">
    <location>
        <begin position="1137"/>
        <end position="1154"/>
    </location>
</feature>
<dbReference type="PROSITE" id="PS50004">
    <property type="entry name" value="C2"/>
    <property type="match status" value="2"/>
</dbReference>
<dbReference type="PANTHER" id="PTHR47348">
    <property type="entry name" value="MEIOTICALLY UP-REGULATED GENE 190 PROTEIN"/>
    <property type="match status" value="1"/>
</dbReference>
<evidence type="ECO:0000313" key="15">
    <source>
        <dbReference type="EMBL" id="EEH40674.2"/>
    </source>
</evidence>
<dbReference type="PANTHER" id="PTHR47348:SF3">
    <property type="entry name" value="MEIOTICALLY UP-REGULATED GENE 190 PROTEIN"/>
    <property type="match status" value="1"/>
</dbReference>
<protein>
    <recommendedName>
        <fullName evidence="17">C2 domain-containing protein</fullName>
    </recommendedName>
</protein>
<gene>
    <name evidence="15" type="ORF">PAAG_02650</name>
</gene>
<feature type="transmembrane region" description="Helical" evidence="12">
    <location>
        <begin position="209"/>
        <end position="225"/>
    </location>
</feature>
<keyword evidence="10 12" id="KW-0472">Membrane</keyword>
<keyword evidence="6" id="KW-0256">Endoplasmic reticulum</keyword>
<dbReference type="KEGG" id="pbl:PAAG_02650"/>
<feature type="transmembrane region" description="Helical" evidence="12">
    <location>
        <begin position="377"/>
        <end position="397"/>
    </location>
</feature>
<sequence length="1256" mass="141503">MASHAQRYPGGHWSANNPVPTVQKYLHGLDKQKKERDKQIDEANKLQEEEDRQRRKQKEQPDEDTDVTPHHAPLQPRKRGRKVTDPTTGREVEIDDVGEDFIAAVKEPMLSVPNSNLGKPTPLKTAPTQDLREYKYVQDITAPPDPIAEGTTSDVPIHGEKTNILFHPTPSVSYEPMYKALERRGTVLSICIFLGIIIPGKLIGGSLKGLIPLAFCITSGVWLWIQDLIRKGRDIEWSSEQLRGETATVNLLPESVEWMNTFLSLVWSMLNPDMFASVADTIEDVMQASVPGIIENVRVAEINQGSNPFRILSLRALPDSHVQDLKKAAYEHSKESKSPQEAAADEEGGSHYNLECSFAYHAKPSGRSSSSKATNMHMLLVFYLGVKGLFGLPLPVFTELIQLVGTVRLRLQLTPEPPFAKTLTFSLMGVPHVRAGCVPMVKRGVNILNLPLISNFVNYAIKTVASMYVAPKSMCIDLGMILQGDTVQKETLALGIMWVRIHRATGLSKQDRRGSGGGGSDPYINLSFSKYRKPMYCTRIITDDLNPVWEESAALLVTPELIKADEQLSVELWDSDRNTADDIVGKVEISIQKMLKHPGKMYQLTSRLQGMDSGSEMPGELHWEVGYFGKPHFRLALRTDGKDANLPTTMENDPALQDDKGNINTDEAYAVAHTPPDPLWPSGICSIVIHQIVNLELENIKGSFSNGRKGDKDYEPAKPYGENTDEEGKDLPTSYCTILLNDELVYRTRAKAVTSKPIINAGTEKFVRDWRSAIVTITVRDQRHREHDPILGVVPLKLSEILQTSSQVTRWYPLDGGIGFGRIRVSLLFRSVETRLPPPLLGWDVGTFEITSDRITALNYNHNAKLKMRTSGSIASLPRGACHHLEDSKGIYFDVSSKDLKDRIRLPIKHRFRSAIIFEFHKGDTPGCAVFWLHECVDNEDKDFHIPIWSTKNETRLTQNYITENNWQEKLVPGLEDLKIIGRLQFKVRFSAGIDESHRRFIEDNNSRETFETWESCISEGVRPRIVSRKLPDTIKEIHDKSLIQERDILRQANPNDRMLWISEDGVDWSEAFGSDPESLADYQRRNLVDIGVEDRVRDVTSSMTRQKRMNEETSSSGQARRDSGFGNDGVNTQDSHAARREREHVVRSGGDVKVDDDDSYERQSTSDTDADEAESLTATDINRRSMETNEERVRRIGNKANKRTERRKQRGIMQWRPARNAAFAKDEATFAFKKVKNKFTGGLTGREPDIETEIG</sequence>
<dbReference type="CDD" id="cd21676">
    <property type="entry name" value="SMP_Mug190"/>
    <property type="match status" value="1"/>
</dbReference>